<dbReference type="InterPro" id="IPR052528">
    <property type="entry name" value="Sugar_transport-like"/>
</dbReference>
<feature type="transmembrane region" description="Helical" evidence="2">
    <location>
        <begin position="33"/>
        <end position="55"/>
    </location>
</feature>
<dbReference type="PANTHER" id="PTHR23526:SF2">
    <property type="entry name" value="MAJOR FACILITATOR SUPERFAMILY (MFS) PROFILE DOMAIN-CONTAINING PROTEIN"/>
    <property type="match status" value="1"/>
</dbReference>
<dbReference type="InterPro" id="IPR036259">
    <property type="entry name" value="MFS_trans_sf"/>
</dbReference>
<feature type="transmembrane region" description="Helical" evidence="2">
    <location>
        <begin position="186"/>
        <end position="205"/>
    </location>
</feature>
<feature type="transmembrane region" description="Helical" evidence="2">
    <location>
        <begin position="61"/>
        <end position="81"/>
    </location>
</feature>
<comment type="subcellular location">
    <subcellularLocation>
        <location evidence="1">Cell membrane</location>
        <topology evidence="1">Multi-pass membrane protein</topology>
    </subcellularLocation>
</comment>
<dbReference type="SUPFAM" id="SSF103473">
    <property type="entry name" value="MFS general substrate transporter"/>
    <property type="match status" value="1"/>
</dbReference>
<evidence type="ECO:0000313" key="3">
    <source>
        <dbReference type="EMBL" id="MEC0226084.1"/>
    </source>
</evidence>
<dbReference type="PANTHER" id="PTHR23526">
    <property type="entry name" value="INTEGRAL MEMBRANE TRANSPORT PROTEIN-RELATED"/>
    <property type="match status" value="1"/>
</dbReference>
<protein>
    <submittedName>
        <fullName evidence="3">MFS transporter</fullName>
    </submittedName>
</protein>
<organism evidence="3 4">
    <name type="scientific">Paenibacillus alba</name>
    <dbReference type="NCBI Taxonomy" id="1197127"/>
    <lineage>
        <taxon>Bacteria</taxon>
        <taxon>Bacillati</taxon>
        <taxon>Bacillota</taxon>
        <taxon>Bacilli</taxon>
        <taxon>Bacillales</taxon>
        <taxon>Paenibacillaceae</taxon>
        <taxon>Paenibacillus</taxon>
    </lineage>
</organism>
<dbReference type="Gene3D" id="1.20.1250.20">
    <property type="entry name" value="MFS general substrate transporter like domains"/>
    <property type="match status" value="1"/>
</dbReference>
<feature type="transmembrane region" description="Helical" evidence="2">
    <location>
        <begin position="297"/>
        <end position="330"/>
    </location>
</feature>
<evidence type="ECO:0000256" key="1">
    <source>
        <dbReference type="ARBA" id="ARBA00004651"/>
    </source>
</evidence>
<proteinExistence type="predicted"/>
<gene>
    <name evidence="3" type="ORF">P4I72_02955</name>
</gene>
<accession>A0ABU6FW30</accession>
<evidence type="ECO:0000256" key="2">
    <source>
        <dbReference type="SAM" id="Phobius"/>
    </source>
</evidence>
<feature type="transmembrane region" description="Helical" evidence="2">
    <location>
        <begin position="119"/>
        <end position="136"/>
    </location>
</feature>
<reference evidence="3 4" key="1">
    <citation type="submission" date="2023-03" db="EMBL/GenBank/DDBJ databases">
        <title>Bacillus Genome Sequencing.</title>
        <authorList>
            <person name="Dunlap C."/>
        </authorList>
    </citation>
    <scope>NUCLEOTIDE SEQUENCE [LARGE SCALE GENOMIC DNA]</scope>
    <source>
        <strain evidence="3 4">BD-533</strain>
    </source>
</reference>
<dbReference type="InterPro" id="IPR011701">
    <property type="entry name" value="MFS"/>
</dbReference>
<feature type="transmembrane region" description="Helical" evidence="2">
    <location>
        <begin position="390"/>
        <end position="409"/>
    </location>
</feature>
<dbReference type="Pfam" id="PF07690">
    <property type="entry name" value="MFS_1"/>
    <property type="match status" value="1"/>
</dbReference>
<name>A0ABU6FW30_9BACL</name>
<comment type="caution">
    <text evidence="3">The sequence shown here is derived from an EMBL/GenBank/DDBJ whole genome shotgun (WGS) entry which is preliminary data.</text>
</comment>
<keyword evidence="2" id="KW-0812">Transmembrane</keyword>
<keyword evidence="2" id="KW-0472">Membrane</keyword>
<keyword evidence="4" id="KW-1185">Reference proteome</keyword>
<dbReference type="Proteomes" id="UP001338137">
    <property type="component" value="Unassembled WGS sequence"/>
</dbReference>
<dbReference type="EMBL" id="JARLKY010000007">
    <property type="protein sequence ID" value="MEC0226084.1"/>
    <property type="molecule type" value="Genomic_DNA"/>
</dbReference>
<sequence length="413" mass="46987">MVREHEAVSRWFKMPGTASSTPRKLSPEAKNTLWNHGIYQFGNALAGVFISLYLWKLTNDLWINGAFQLIMLLSAPIATVYIGRIAKIKDRLYAYRAGIYLTALFYVLILIVQERMVDYYIWFACLKGVSTAFYWLGNFTMTSDVTNNENRHKYLGWNAMVTHVANLSGPALAGLMIASFSEMKGYILVFGFSSLMFVLASVLSLHIKKKPTHHTAYYLKYTHLILKKRPDFTRSLVGWFIIGLPQGIMMYVPAILLFQVLPQESWVGYLNAFFLSLSIVSSYILSVKGNEASTNTYLSLAAWGFVGSALVLLWDISLWTVIVFMCVSSLFKPLQANTYTAHYYQLIGDMPLKENFRIESIVIRESVINCGRAAGVLLFMLTAGQIDHVWMPWILVLIMLMQVFIRPLIHKTI</sequence>
<feature type="transmembrane region" description="Helical" evidence="2">
    <location>
        <begin position="93"/>
        <end position="113"/>
    </location>
</feature>
<feature type="transmembrane region" description="Helical" evidence="2">
    <location>
        <begin position="236"/>
        <end position="260"/>
    </location>
</feature>
<dbReference type="RefSeq" id="WP_326070495.1">
    <property type="nucleotide sequence ID" value="NZ_JARLKY010000007.1"/>
</dbReference>
<feature type="transmembrane region" description="Helical" evidence="2">
    <location>
        <begin position="266"/>
        <end position="285"/>
    </location>
</feature>
<keyword evidence="2" id="KW-1133">Transmembrane helix</keyword>
<feature type="transmembrane region" description="Helical" evidence="2">
    <location>
        <begin position="157"/>
        <end position="180"/>
    </location>
</feature>
<evidence type="ECO:0000313" key="4">
    <source>
        <dbReference type="Proteomes" id="UP001338137"/>
    </source>
</evidence>